<sequence length="108" mass="12415">MFSTHNVGTGKGMLVCKLNSYKRSLRTLKTAENRTNPGSQPEGKYDFVYKFQEGDNLQQFGQALQDITHQNHRRVKMTHAWRETLVERNLALKMTLKLVILRGLGPVQ</sequence>
<evidence type="ECO:0000313" key="1">
    <source>
        <dbReference type="EMBL" id="MEQ2190509.1"/>
    </source>
</evidence>
<reference evidence="1 2" key="1">
    <citation type="submission" date="2021-06" db="EMBL/GenBank/DDBJ databases">
        <authorList>
            <person name="Palmer J.M."/>
        </authorList>
    </citation>
    <scope>NUCLEOTIDE SEQUENCE [LARGE SCALE GENOMIC DNA]</scope>
    <source>
        <strain evidence="1 2">XC_2019</strain>
        <tissue evidence="1">Muscle</tissue>
    </source>
</reference>
<accession>A0ABV0Q434</accession>
<gene>
    <name evidence="1" type="ORF">XENOCAPTIV_026800</name>
</gene>
<evidence type="ECO:0000313" key="2">
    <source>
        <dbReference type="Proteomes" id="UP001434883"/>
    </source>
</evidence>
<dbReference type="EMBL" id="JAHRIN010000066">
    <property type="protein sequence ID" value="MEQ2190509.1"/>
    <property type="molecule type" value="Genomic_DNA"/>
</dbReference>
<protein>
    <submittedName>
        <fullName evidence="1">Uncharacterized protein</fullName>
    </submittedName>
</protein>
<dbReference type="Proteomes" id="UP001434883">
    <property type="component" value="Unassembled WGS sequence"/>
</dbReference>
<name>A0ABV0Q434_9TELE</name>
<keyword evidence="2" id="KW-1185">Reference proteome</keyword>
<comment type="caution">
    <text evidence="1">The sequence shown here is derived from an EMBL/GenBank/DDBJ whole genome shotgun (WGS) entry which is preliminary data.</text>
</comment>
<proteinExistence type="predicted"/>
<organism evidence="1 2">
    <name type="scientific">Xenoophorus captivus</name>
    <dbReference type="NCBI Taxonomy" id="1517983"/>
    <lineage>
        <taxon>Eukaryota</taxon>
        <taxon>Metazoa</taxon>
        <taxon>Chordata</taxon>
        <taxon>Craniata</taxon>
        <taxon>Vertebrata</taxon>
        <taxon>Euteleostomi</taxon>
        <taxon>Actinopterygii</taxon>
        <taxon>Neopterygii</taxon>
        <taxon>Teleostei</taxon>
        <taxon>Neoteleostei</taxon>
        <taxon>Acanthomorphata</taxon>
        <taxon>Ovalentaria</taxon>
        <taxon>Atherinomorphae</taxon>
        <taxon>Cyprinodontiformes</taxon>
        <taxon>Goodeidae</taxon>
        <taxon>Xenoophorus</taxon>
    </lineage>
</organism>